<evidence type="ECO:0000313" key="2">
    <source>
        <dbReference type="Proteomes" id="UP001500909"/>
    </source>
</evidence>
<comment type="caution">
    <text evidence="1">The sequence shown here is derived from an EMBL/GenBank/DDBJ whole genome shotgun (WGS) entry which is preliminary data.</text>
</comment>
<organism evidence="1 2">
    <name type="scientific">Streptomyces olivaceiscleroticus</name>
    <dbReference type="NCBI Taxonomy" id="68245"/>
    <lineage>
        <taxon>Bacteria</taxon>
        <taxon>Bacillati</taxon>
        <taxon>Actinomycetota</taxon>
        <taxon>Actinomycetes</taxon>
        <taxon>Kitasatosporales</taxon>
        <taxon>Streptomycetaceae</taxon>
        <taxon>Streptomyces</taxon>
    </lineage>
</organism>
<accession>A0ABN1BMX0</accession>
<proteinExistence type="predicted"/>
<name>A0ABN1BMX0_9ACTN</name>
<evidence type="ECO:0000313" key="1">
    <source>
        <dbReference type="EMBL" id="GAA0501500.1"/>
    </source>
</evidence>
<dbReference type="EMBL" id="BAAABY010000070">
    <property type="protein sequence ID" value="GAA0501500.1"/>
    <property type="molecule type" value="Genomic_DNA"/>
</dbReference>
<sequence>MDDATRRWLLDQLGTNTDLVDLDARYALLGTARAVAISILTQRHTDLVTNQPASANVSGVIGFAYTENIKAIERKLALLSAADAPPAPDEPGYDGDNDAGTWSIVQLVERPRR</sequence>
<protein>
    <submittedName>
        <fullName evidence="1">Uncharacterized protein</fullName>
    </submittedName>
</protein>
<keyword evidence="2" id="KW-1185">Reference proteome</keyword>
<dbReference type="RefSeq" id="WP_346100565.1">
    <property type="nucleotide sequence ID" value="NZ_BAAABY010000070.1"/>
</dbReference>
<dbReference type="Proteomes" id="UP001500909">
    <property type="component" value="Unassembled WGS sequence"/>
</dbReference>
<gene>
    <name evidence="1" type="ORF">GCM10010361_78880</name>
</gene>
<reference evidence="1 2" key="1">
    <citation type="journal article" date="2019" name="Int. J. Syst. Evol. Microbiol.">
        <title>The Global Catalogue of Microorganisms (GCM) 10K type strain sequencing project: providing services to taxonomists for standard genome sequencing and annotation.</title>
        <authorList>
            <consortium name="The Broad Institute Genomics Platform"/>
            <consortium name="The Broad Institute Genome Sequencing Center for Infectious Disease"/>
            <person name="Wu L."/>
            <person name="Ma J."/>
        </authorList>
    </citation>
    <scope>NUCLEOTIDE SEQUENCE [LARGE SCALE GENOMIC DNA]</scope>
    <source>
        <strain evidence="1 2">JCM 4805</strain>
    </source>
</reference>